<feature type="compositionally biased region" description="Low complexity" evidence="5">
    <location>
        <begin position="32"/>
        <end position="42"/>
    </location>
</feature>
<evidence type="ECO:0000313" key="8">
    <source>
        <dbReference type="EMBL" id="GAA2078636.1"/>
    </source>
</evidence>
<evidence type="ECO:0000256" key="6">
    <source>
        <dbReference type="SAM" id="SignalP"/>
    </source>
</evidence>
<dbReference type="SUPFAM" id="SSF54001">
    <property type="entry name" value="Cysteine proteinases"/>
    <property type="match status" value="1"/>
</dbReference>
<evidence type="ECO:0000256" key="4">
    <source>
        <dbReference type="ARBA" id="ARBA00022807"/>
    </source>
</evidence>
<accession>A0ABN2W0G0</accession>
<reference evidence="8 9" key="1">
    <citation type="journal article" date="2019" name="Int. J. Syst. Evol. Microbiol.">
        <title>The Global Catalogue of Microorganisms (GCM) 10K type strain sequencing project: providing services to taxonomists for standard genome sequencing and annotation.</title>
        <authorList>
            <consortium name="The Broad Institute Genomics Platform"/>
            <consortium name="The Broad Institute Genome Sequencing Center for Infectious Disease"/>
            <person name="Wu L."/>
            <person name="Ma J."/>
        </authorList>
    </citation>
    <scope>NUCLEOTIDE SEQUENCE [LARGE SCALE GENOMIC DNA]</scope>
    <source>
        <strain evidence="8 9">JCM 15478</strain>
    </source>
</reference>
<dbReference type="PANTHER" id="PTHR47359:SF3">
    <property type="entry name" value="NLP_P60 DOMAIN-CONTAINING PROTEIN-RELATED"/>
    <property type="match status" value="1"/>
</dbReference>
<dbReference type="InterPro" id="IPR051794">
    <property type="entry name" value="PG_Endopeptidase_C40"/>
</dbReference>
<feature type="domain" description="NlpC/P60" evidence="7">
    <location>
        <begin position="240"/>
        <end position="354"/>
    </location>
</feature>
<name>A0ABN2W0G0_9ACTN</name>
<gene>
    <name evidence="8" type="ORF">GCM10009801_35660</name>
</gene>
<dbReference type="PROSITE" id="PS51935">
    <property type="entry name" value="NLPC_P60"/>
    <property type="match status" value="1"/>
</dbReference>
<keyword evidence="2" id="KW-0645">Protease</keyword>
<feature type="chain" id="PRO_5045866799" evidence="6">
    <location>
        <begin position="42"/>
        <end position="354"/>
    </location>
</feature>
<comment type="similarity">
    <text evidence="1">Belongs to the peptidase C40 family.</text>
</comment>
<protein>
    <submittedName>
        <fullName evidence="8">C40 family peptidase</fullName>
    </submittedName>
</protein>
<evidence type="ECO:0000259" key="7">
    <source>
        <dbReference type="PROSITE" id="PS51935"/>
    </source>
</evidence>
<feature type="region of interest" description="Disordered" evidence="5">
    <location>
        <begin position="284"/>
        <end position="303"/>
    </location>
</feature>
<evidence type="ECO:0000313" key="9">
    <source>
        <dbReference type="Proteomes" id="UP001500016"/>
    </source>
</evidence>
<feature type="region of interest" description="Disordered" evidence="5">
    <location>
        <begin position="32"/>
        <end position="55"/>
    </location>
</feature>
<evidence type="ECO:0000256" key="3">
    <source>
        <dbReference type="ARBA" id="ARBA00022801"/>
    </source>
</evidence>
<dbReference type="Pfam" id="PF00877">
    <property type="entry name" value="NLPC_P60"/>
    <property type="match status" value="1"/>
</dbReference>
<feature type="compositionally biased region" description="Basic and acidic residues" evidence="5">
    <location>
        <begin position="202"/>
        <end position="222"/>
    </location>
</feature>
<comment type="caution">
    <text evidence="8">The sequence shown here is derived from an EMBL/GenBank/DDBJ whole genome shotgun (WGS) entry which is preliminary data.</text>
</comment>
<evidence type="ECO:0000256" key="1">
    <source>
        <dbReference type="ARBA" id="ARBA00007074"/>
    </source>
</evidence>
<dbReference type="Gene3D" id="3.90.1720.10">
    <property type="entry name" value="endopeptidase domain like (from Nostoc punctiforme)"/>
    <property type="match status" value="1"/>
</dbReference>
<evidence type="ECO:0000256" key="5">
    <source>
        <dbReference type="SAM" id="MobiDB-lite"/>
    </source>
</evidence>
<proteinExistence type="inferred from homology"/>
<keyword evidence="3" id="KW-0378">Hydrolase</keyword>
<feature type="signal peptide" evidence="6">
    <location>
        <begin position="1"/>
        <end position="41"/>
    </location>
</feature>
<dbReference type="EMBL" id="BAAAPE010000008">
    <property type="protein sequence ID" value="GAA2078636.1"/>
    <property type="molecule type" value="Genomic_DNA"/>
</dbReference>
<sequence>MASHRSPRRTPLPVHGWPARVTVLSAAAASAAALAPGSAGARPADDPARPSAATVNSRIDRLYEQAEGATEKYNATAESAGKLREQVETVQDRVARGQAKVNRLRGELGGLAGEQYRSGGISPSVALLLTADPDSYLDKASALDRVSSRQSLQLRQLQAAQRELKRQRTEATGKLADLEQHTRTLRKQKRNVQRKLGAARRLLHELTPKQRAERERASREGGRGQQSGDTPDLGGDRASSGRAAAAVAAAKSAVGKPYVWGAAGPSSFDCSGLTQWAYGKAGTSIPRTSQGQRGAGKQVPLSQARPGDLVVYRDDASHVGMYVGNGQVVHAPHPGAPVRYDPVGMMPVSSVTRP</sequence>
<dbReference type="Proteomes" id="UP001500016">
    <property type="component" value="Unassembled WGS sequence"/>
</dbReference>
<keyword evidence="6" id="KW-0732">Signal</keyword>
<evidence type="ECO:0000256" key="2">
    <source>
        <dbReference type="ARBA" id="ARBA00022670"/>
    </source>
</evidence>
<keyword evidence="9" id="KW-1185">Reference proteome</keyword>
<keyword evidence="4" id="KW-0788">Thiol protease</keyword>
<dbReference type="RefSeq" id="WP_344529165.1">
    <property type="nucleotide sequence ID" value="NZ_BAAAPE010000008.1"/>
</dbReference>
<dbReference type="InterPro" id="IPR038765">
    <property type="entry name" value="Papain-like_cys_pep_sf"/>
</dbReference>
<feature type="region of interest" description="Disordered" evidence="5">
    <location>
        <begin position="188"/>
        <end position="240"/>
    </location>
</feature>
<organism evidence="8 9">
    <name type="scientific">Streptomyces albiaxialis</name>
    <dbReference type="NCBI Taxonomy" id="329523"/>
    <lineage>
        <taxon>Bacteria</taxon>
        <taxon>Bacillati</taxon>
        <taxon>Actinomycetota</taxon>
        <taxon>Actinomycetes</taxon>
        <taxon>Kitasatosporales</taxon>
        <taxon>Streptomycetaceae</taxon>
        <taxon>Streptomyces</taxon>
    </lineage>
</organism>
<dbReference type="PANTHER" id="PTHR47359">
    <property type="entry name" value="PEPTIDOGLYCAN DL-ENDOPEPTIDASE CWLO"/>
    <property type="match status" value="1"/>
</dbReference>
<dbReference type="InterPro" id="IPR000064">
    <property type="entry name" value="NLP_P60_dom"/>
</dbReference>